<evidence type="ECO:0000313" key="1">
    <source>
        <dbReference type="EMBL" id="MEM5405807.1"/>
    </source>
</evidence>
<name>A0ACC6RWL2_9BURK</name>
<keyword evidence="2" id="KW-1185">Reference proteome</keyword>
<dbReference type="Proteomes" id="UP001392318">
    <property type="component" value="Unassembled WGS sequence"/>
</dbReference>
<organism evidence="1 2">
    <name type="scientific">Paraburkholderia unamae</name>
    <dbReference type="NCBI Taxonomy" id="219649"/>
    <lineage>
        <taxon>Bacteria</taxon>
        <taxon>Pseudomonadati</taxon>
        <taxon>Pseudomonadota</taxon>
        <taxon>Betaproteobacteria</taxon>
        <taxon>Burkholderiales</taxon>
        <taxon>Burkholderiaceae</taxon>
        <taxon>Paraburkholderia</taxon>
    </lineage>
</organism>
<comment type="caution">
    <text evidence="1">The sequence shown here is derived from an EMBL/GenBank/DDBJ whole genome shotgun (WGS) entry which is preliminary data.</text>
</comment>
<evidence type="ECO:0000313" key="2">
    <source>
        <dbReference type="Proteomes" id="UP001392318"/>
    </source>
</evidence>
<sequence>MSTRKVWKAEVENKLALIQYVSAHPEFVDLLDANMPAVNKIALALKQNCPLAGVRVFEDNVLAARAA</sequence>
<proteinExistence type="predicted"/>
<accession>A0ACC6RWL2</accession>
<protein>
    <submittedName>
        <fullName evidence="1">Uncharacterized protein</fullName>
    </submittedName>
</protein>
<dbReference type="EMBL" id="JAYMRU010000049">
    <property type="protein sequence ID" value="MEM5405807.1"/>
    <property type="molecule type" value="Genomic_DNA"/>
</dbReference>
<reference evidence="1" key="1">
    <citation type="submission" date="2024-01" db="EMBL/GenBank/DDBJ databases">
        <title>The diversity of rhizobia nodulating Mimosa spp. in eleven states of Brazil covering several biomes is determined by host plant, location, and edaphic factors.</title>
        <authorList>
            <person name="Rouws L."/>
            <person name="Barauna A."/>
            <person name="Beukes C."/>
            <person name="De Faria S.M."/>
            <person name="Gross E."/>
            <person name="Dos Reis Junior F.B."/>
            <person name="Simon M."/>
            <person name="Maluk M."/>
            <person name="Odee D.W."/>
            <person name="Kenicer G."/>
            <person name="Young J.P.W."/>
            <person name="Reis V.M."/>
            <person name="Zilli J."/>
            <person name="James E.K."/>
        </authorList>
    </citation>
    <scope>NUCLEOTIDE SEQUENCE</scope>
    <source>
        <strain evidence="1">JPY452</strain>
    </source>
</reference>
<gene>
    <name evidence="1" type="ORF">VSR83_38440</name>
</gene>